<dbReference type="SUPFAM" id="SSF82199">
    <property type="entry name" value="SET domain"/>
    <property type="match status" value="1"/>
</dbReference>
<evidence type="ECO:0000313" key="6">
    <source>
        <dbReference type="Proteomes" id="UP000308005"/>
    </source>
</evidence>
<dbReference type="PROSITE" id="PS50293">
    <property type="entry name" value="TPR_REGION"/>
    <property type="match status" value="1"/>
</dbReference>
<dbReference type="Pfam" id="PF07719">
    <property type="entry name" value="TPR_2"/>
    <property type="match status" value="1"/>
</dbReference>
<accession>A0A4S9U4B8</accession>
<evidence type="ECO:0000256" key="2">
    <source>
        <dbReference type="ARBA" id="ARBA00022803"/>
    </source>
</evidence>
<dbReference type="Gene3D" id="1.25.40.10">
    <property type="entry name" value="Tetratricopeptide repeat domain"/>
    <property type="match status" value="1"/>
</dbReference>
<dbReference type="Gene3D" id="2.170.270.10">
    <property type="entry name" value="SET domain"/>
    <property type="match status" value="1"/>
</dbReference>
<dbReference type="Proteomes" id="UP000308005">
    <property type="component" value="Unassembled WGS sequence"/>
</dbReference>
<organism evidence="5 6">
    <name type="scientific">Aureobasidium pullulans</name>
    <name type="common">Black yeast</name>
    <name type="synonym">Pullularia pullulans</name>
    <dbReference type="NCBI Taxonomy" id="5580"/>
    <lineage>
        <taxon>Eukaryota</taxon>
        <taxon>Fungi</taxon>
        <taxon>Dikarya</taxon>
        <taxon>Ascomycota</taxon>
        <taxon>Pezizomycotina</taxon>
        <taxon>Dothideomycetes</taxon>
        <taxon>Dothideomycetidae</taxon>
        <taxon>Dothideales</taxon>
        <taxon>Saccotheciaceae</taxon>
        <taxon>Aureobasidium</taxon>
    </lineage>
</organism>
<dbReference type="InterPro" id="IPR046341">
    <property type="entry name" value="SET_dom_sf"/>
</dbReference>
<dbReference type="InterPro" id="IPR053209">
    <property type="entry name" value="Gramillin-biosynth_MTr"/>
</dbReference>
<evidence type="ECO:0000313" key="5">
    <source>
        <dbReference type="EMBL" id="THZ32793.1"/>
    </source>
</evidence>
<dbReference type="EMBL" id="QZBM01000004">
    <property type="protein sequence ID" value="THZ32793.1"/>
    <property type="molecule type" value="Genomic_DNA"/>
</dbReference>
<gene>
    <name evidence="5" type="ORF">D6C91_00332</name>
</gene>
<reference evidence="5 6" key="1">
    <citation type="submission" date="2018-10" db="EMBL/GenBank/DDBJ databases">
        <title>Fifty Aureobasidium pullulans genomes reveal a recombining polyextremotolerant generalist.</title>
        <authorList>
            <person name="Gostincar C."/>
            <person name="Turk M."/>
            <person name="Zajc J."/>
            <person name="Gunde-Cimerman N."/>
        </authorList>
    </citation>
    <scope>NUCLEOTIDE SEQUENCE [LARGE SCALE GENOMIC DNA]</scope>
    <source>
        <strain evidence="5 6">EXF-3863</strain>
    </source>
</reference>
<dbReference type="PROSITE" id="PS50280">
    <property type="entry name" value="SET"/>
    <property type="match status" value="1"/>
</dbReference>
<feature type="domain" description="SET" evidence="4">
    <location>
        <begin position="353"/>
        <end position="544"/>
    </location>
</feature>
<evidence type="ECO:0000256" key="1">
    <source>
        <dbReference type="ARBA" id="ARBA00022737"/>
    </source>
</evidence>
<dbReference type="SMART" id="SM00317">
    <property type="entry name" value="SET"/>
    <property type="match status" value="1"/>
</dbReference>
<evidence type="ECO:0000259" key="4">
    <source>
        <dbReference type="PROSITE" id="PS50280"/>
    </source>
</evidence>
<dbReference type="PANTHER" id="PTHR47643:SF2">
    <property type="entry name" value="TPR DOMAIN PROTEIN (AFU_ORTHOLOGUE AFUA_5G12710)"/>
    <property type="match status" value="1"/>
</dbReference>
<dbReference type="AlphaFoldDB" id="A0A4S9U4B8"/>
<protein>
    <recommendedName>
        <fullName evidence="4">SET domain-containing protein</fullName>
    </recommendedName>
</protein>
<dbReference type="SUPFAM" id="SSF48452">
    <property type="entry name" value="TPR-like"/>
    <property type="match status" value="1"/>
</dbReference>
<evidence type="ECO:0000256" key="3">
    <source>
        <dbReference type="PROSITE-ProRule" id="PRU00339"/>
    </source>
</evidence>
<dbReference type="InterPro" id="IPR001214">
    <property type="entry name" value="SET_dom"/>
</dbReference>
<sequence>MDLNVMIGGVLQQKRALDQLVESRKGKPRSEAILHLRTRDALLSVYAAKKNRANVGVRQVIIPAAYPPCELPFTSLKKMRMQDLLLDIHHRNDVLVVRVFGQPLESSSVQTCAAVEDEHGEVEQISIYHFGFARWADQTLHSGDVLAVKAPYLRSMVGGGAILSVYHPSDVFVLEQDHQLYPAKWRKSGSHVNKSAAQWKLDGNEALKDKNFHKANYYYGRGLSASDLDDELKCDLLRNKSCVELYLGQFDAAKTNALASLLNKPEEKSKQLDSKALFRAGRALYELSDYQEAKDAFQKALLLSPSDKDDQSQLKHTVARIKEETEGLFNFASISKTVNSSKNIHVDQASYLSRTEVRQTEGRGRGLFTTQDIACGNIVLCEKAFTVGDTPKDINNQDCVVSPSSKGLLWGGRTEAWFNAVRSIFNSPSLAPRLLALCVTCKCPGKVHSRMTETTVPIVDGVPVVDVFRVMEIIEANSFGISGSANNSNSTGSDLGMACAVFTRTSFINHSCLGNAERSFMGDIIILRANKDIPAGAEITVPYKPVDGDYHLLKSSLNMWDFQCRCKLCLAEEQWGLSRAHILLSAKSWEKDNPPASASGIKWARGLEASKASHISSVEEVFIDQLSDTYPEEIFAGLPKIGLMKRRLWLLKACLDSPAAGTMAYQIMEDHGLKMDFAVSATGETLVFDRSNAIFTHDLVECFQLMSRKITGGPNPFKKLALETYIIMNGSAVGYEK</sequence>
<comment type="caution">
    <text evidence="5">The sequence shown here is derived from an EMBL/GenBank/DDBJ whole genome shotgun (WGS) entry which is preliminary data.</text>
</comment>
<keyword evidence="1" id="KW-0677">Repeat</keyword>
<dbReference type="SMART" id="SM00028">
    <property type="entry name" value="TPR"/>
    <property type="match status" value="1"/>
</dbReference>
<dbReference type="InterPro" id="IPR019734">
    <property type="entry name" value="TPR_rpt"/>
</dbReference>
<feature type="repeat" description="TPR" evidence="3">
    <location>
        <begin position="274"/>
        <end position="307"/>
    </location>
</feature>
<dbReference type="InterPro" id="IPR011990">
    <property type="entry name" value="TPR-like_helical_dom_sf"/>
</dbReference>
<keyword evidence="2 3" id="KW-0802">TPR repeat</keyword>
<dbReference type="InterPro" id="IPR013105">
    <property type="entry name" value="TPR_2"/>
</dbReference>
<proteinExistence type="predicted"/>
<dbReference type="Pfam" id="PF00856">
    <property type="entry name" value="SET"/>
    <property type="match status" value="1"/>
</dbReference>
<dbReference type="PROSITE" id="PS50005">
    <property type="entry name" value="TPR"/>
    <property type="match status" value="1"/>
</dbReference>
<name>A0A4S9U4B8_AURPU</name>
<dbReference type="PANTHER" id="PTHR47643">
    <property type="entry name" value="TPR DOMAIN PROTEIN (AFU_ORTHOLOGUE AFUA_5G12710)"/>
    <property type="match status" value="1"/>
</dbReference>